<keyword evidence="1" id="KW-1133">Transmembrane helix</keyword>
<evidence type="ECO:0000313" key="3">
    <source>
        <dbReference type="Proteomes" id="UP000824927"/>
    </source>
</evidence>
<dbReference type="RefSeq" id="WP_222405322.1">
    <property type="nucleotide sequence ID" value="NZ_JAHVKP010000001.1"/>
</dbReference>
<keyword evidence="1" id="KW-0472">Membrane</keyword>
<organism evidence="2 3">
    <name type="scientific">Qipengyuania aquimaris</name>
    <dbReference type="NCBI Taxonomy" id="255984"/>
    <lineage>
        <taxon>Bacteria</taxon>
        <taxon>Pseudomonadati</taxon>
        <taxon>Pseudomonadota</taxon>
        <taxon>Alphaproteobacteria</taxon>
        <taxon>Sphingomonadales</taxon>
        <taxon>Erythrobacteraceae</taxon>
        <taxon>Qipengyuania</taxon>
    </lineage>
</organism>
<dbReference type="Proteomes" id="UP000824927">
    <property type="component" value="Unassembled WGS sequence"/>
</dbReference>
<feature type="transmembrane region" description="Helical" evidence="1">
    <location>
        <begin position="87"/>
        <end position="106"/>
    </location>
</feature>
<comment type="caution">
    <text evidence="2">The sequence shown here is derived from an EMBL/GenBank/DDBJ whole genome shotgun (WGS) entry which is preliminary data.</text>
</comment>
<feature type="transmembrane region" description="Helical" evidence="1">
    <location>
        <begin position="57"/>
        <end position="75"/>
    </location>
</feature>
<accession>A0A9Q3S1N4</accession>
<protein>
    <submittedName>
        <fullName evidence="2">Uncharacterized protein</fullName>
    </submittedName>
</protein>
<keyword evidence="1" id="KW-0812">Transmembrane</keyword>
<reference evidence="2" key="1">
    <citation type="submission" date="2021-06" db="EMBL/GenBank/DDBJ databases">
        <title>50 bacteria genomes isolated from Dapeng, Shenzhen, China.</title>
        <authorList>
            <person name="Zheng W."/>
            <person name="Yu S."/>
            <person name="Huang Y."/>
        </authorList>
    </citation>
    <scope>NUCLEOTIDE SEQUENCE</scope>
    <source>
        <strain evidence="2">DP4N28-2</strain>
    </source>
</reference>
<evidence type="ECO:0000313" key="2">
    <source>
        <dbReference type="EMBL" id="MBY6218539.1"/>
    </source>
</evidence>
<gene>
    <name evidence="2" type="ORF">KUV31_09305</name>
</gene>
<evidence type="ECO:0000256" key="1">
    <source>
        <dbReference type="SAM" id="Phobius"/>
    </source>
</evidence>
<proteinExistence type="predicted"/>
<sequence>MKALCVDFESTRTFCIFGQGITKSGEIVTAWPRLDFAGFPIFNAGSQSGGLFMHFDLAHAAVSAVVIGILVFLLRDKGEAGAGKSKWNWRIFFAVFVAMFLINLVWPYDTP</sequence>
<name>A0A9Q3S1N4_9SPHN</name>
<dbReference type="EMBL" id="JAHVKP010000001">
    <property type="protein sequence ID" value="MBY6218539.1"/>
    <property type="molecule type" value="Genomic_DNA"/>
</dbReference>
<dbReference type="AlphaFoldDB" id="A0A9Q3S1N4"/>